<name>A0A9N7VY68_PLEPL</name>
<reference evidence="2" key="1">
    <citation type="submission" date="2020-03" db="EMBL/GenBank/DDBJ databases">
        <authorList>
            <person name="Weist P."/>
        </authorList>
    </citation>
    <scope>NUCLEOTIDE SEQUENCE</scope>
</reference>
<dbReference type="Proteomes" id="UP001153269">
    <property type="component" value="Unassembled WGS sequence"/>
</dbReference>
<protein>
    <submittedName>
        <fullName evidence="2">Uncharacterized protein</fullName>
    </submittedName>
</protein>
<comment type="caution">
    <text evidence="2">The sequence shown here is derived from an EMBL/GenBank/DDBJ whole genome shotgun (WGS) entry which is preliminary data.</text>
</comment>
<proteinExistence type="predicted"/>
<organism evidence="2 3">
    <name type="scientific">Pleuronectes platessa</name>
    <name type="common">European plaice</name>
    <dbReference type="NCBI Taxonomy" id="8262"/>
    <lineage>
        <taxon>Eukaryota</taxon>
        <taxon>Metazoa</taxon>
        <taxon>Chordata</taxon>
        <taxon>Craniata</taxon>
        <taxon>Vertebrata</taxon>
        <taxon>Euteleostomi</taxon>
        <taxon>Actinopterygii</taxon>
        <taxon>Neopterygii</taxon>
        <taxon>Teleostei</taxon>
        <taxon>Neoteleostei</taxon>
        <taxon>Acanthomorphata</taxon>
        <taxon>Carangaria</taxon>
        <taxon>Pleuronectiformes</taxon>
        <taxon>Pleuronectoidei</taxon>
        <taxon>Pleuronectidae</taxon>
        <taxon>Pleuronectes</taxon>
    </lineage>
</organism>
<sequence length="270" mass="30404">MAEEEQGLNTKLSKSSSFTTLRQPRGLQQSHAHMKSRGIRACTELQRDRDTEQVTVRADEERGKTDGDKASAPNSLRIRHPTRASHVLQDSSVSITLYGAMACQGGLCSAACREALGGGGCSVTDYLSQVSQIYRNKVNSGAFRLRRHHRSLRWREWKPASDLQLTCSMGHSGPQRPTPRVNLRGYRSLGTARVADAAAKPSDRAVRATCGWTEKNQMMRVFKEIDSFDDSKHHQMCLENRGLANWVNRRSRHARSRKGLRRRFGNRTRS</sequence>
<dbReference type="EMBL" id="CADEAL010004296">
    <property type="protein sequence ID" value="CAB1456400.1"/>
    <property type="molecule type" value="Genomic_DNA"/>
</dbReference>
<accession>A0A9N7VY68</accession>
<evidence type="ECO:0000313" key="2">
    <source>
        <dbReference type="EMBL" id="CAB1456400.1"/>
    </source>
</evidence>
<feature type="compositionally biased region" description="Low complexity" evidence="1">
    <location>
        <begin position="10"/>
        <end position="21"/>
    </location>
</feature>
<gene>
    <name evidence="2" type="ORF">PLEPLA_LOCUS44184</name>
</gene>
<evidence type="ECO:0000313" key="3">
    <source>
        <dbReference type="Proteomes" id="UP001153269"/>
    </source>
</evidence>
<dbReference type="AlphaFoldDB" id="A0A9N7VY68"/>
<keyword evidence="3" id="KW-1185">Reference proteome</keyword>
<feature type="compositionally biased region" description="Basic and acidic residues" evidence="1">
    <location>
        <begin position="45"/>
        <end position="69"/>
    </location>
</feature>
<evidence type="ECO:0000256" key="1">
    <source>
        <dbReference type="SAM" id="MobiDB-lite"/>
    </source>
</evidence>
<feature type="region of interest" description="Disordered" evidence="1">
    <location>
        <begin position="1"/>
        <end position="77"/>
    </location>
</feature>